<dbReference type="RefSeq" id="WP_042227210.1">
    <property type="nucleotide sequence ID" value="NZ_CP026520.1"/>
</dbReference>
<dbReference type="Proteomes" id="UP000288943">
    <property type="component" value="Chromosome"/>
</dbReference>
<evidence type="ECO:0000313" key="3">
    <source>
        <dbReference type="Proteomes" id="UP000288943"/>
    </source>
</evidence>
<evidence type="ECO:0000313" key="1">
    <source>
        <dbReference type="EMBL" id="MCY9596844.1"/>
    </source>
</evidence>
<accession>A0A410X073</accession>
<dbReference type="KEGG" id="pchi:PC41400_20140"/>
<reference evidence="1 4" key="2">
    <citation type="submission" date="2022-05" db="EMBL/GenBank/DDBJ databases">
        <title>Genome Sequencing of Bee-Associated Microbes.</title>
        <authorList>
            <person name="Dunlap C."/>
        </authorList>
    </citation>
    <scope>NUCLEOTIDE SEQUENCE [LARGE SCALE GENOMIC DNA]</scope>
    <source>
        <strain evidence="1 4">NRRL B-23120</strain>
    </source>
</reference>
<dbReference type="EMBL" id="JAMDMJ010000015">
    <property type="protein sequence ID" value="MCY9596844.1"/>
    <property type="molecule type" value="Genomic_DNA"/>
</dbReference>
<dbReference type="AlphaFoldDB" id="A0A410X073"/>
<dbReference type="Proteomes" id="UP001527202">
    <property type="component" value="Unassembled WGS sequence"/>
</dbReference>
<sequence>MKNRLIEDRVARLLHESNSQVQVTLESHFPGGRMAGGKYNMGRHLITLYIEEIKAQCMQLYGSHDLLEAYVDIVLAHEIGHAEDGDLDRLASLMDTSDSELERRRIALRIEENAWAYARALLPETSGPMLDEIVRESLQAYHEAIDELELELQPIGA</sequence>
<organism evidence="2 3">
    <name type="scientific">Paenibacillus chitinolyticus</name>
    <dbReference type="NCBI Taxonomy" id="79263"/>
    <lineage>
        <taxon>Bacteria</taxon>
        <taxon>Bacillati</taxon>
        <taxon>Bacillota</taxon>
        <taxon>Bacilli</taxon>
        <taxon>Bacillales</taxon>
        <taxon>Paenibacillaceae</taxon>
        <taxon>Paenibacillus</taxon>
    </lineage>
</organism>
<protein>
    <submittedName>
        <fullName evidence="2">Uncharacterized protein</fullName>
    </submittedName>
</protein>
<dbReference type="GeneID" id="95377105"/>
<reference evidence="2 3" key="1">
    <citation type="submission" date="2018-01" db="EMBL/GenBank/DDBJ databases">
        <title>The whole genome sequencing and assembly of Paenibacillus chitinolyticus KCCM 41400 strain.</title>
        <authorList>
            <person name="Kim J.-Y."/>
            <person name="Park M.-K."/>
            <person name="Lee Y.-J."/>
            <person name="Yi H."/>
            <person name="Bahn Y.-S."/>
            <person name="Kim J.F."/>
            <person name="Lee D.-W."/>
        </authorList>
    </citation>
    <scope>NUCLEOTIDE SEQUENCE [LARGE SCALE GENOMIC DNA]</scope>
    <source>
        <strain evidence="2 3">KCCM 41400</strain>
    </source>
</reference>
<evidence type="ECO:0000313" key="4">
    <source>
        <dbReference type="Proteomes" id="UP001527202"/>
    </source>
</evidence>
<proteinExistence type="predicted"/>
<evidence type="ECO:0000313" key="2">
    <source>
        <dbReference type="EMBL" id="QAV19842.1"/>
    </source>
</evidence>
<gene>
    <name evidence="1" type="ORF">M5X16_13775</name>
    <name evidence="2" type="ORF">PC41400_20140</name>
</gene>
<dbReference type="EMBL" id="CP026520">
    <property type="protein sequence ID" value="QAV19842.1"/>
    <property type="molecule type" value="Genomic_DNA"/>
</dbReference>
<dbReference type="OrthoDB" id="2859043at2"/>
<keyword evidence="4" id="KW-1185">Reference proteome</keyword>
<name>A0A410X073_9BACL</name>